<comment type="caution">
    <text evidence="1">The sequence shown here is derived from an EMBL/GenBank/DDBJ whole genome shotgun (WGS) entry which is preliminary data.</text>
</comment>
<sequence>FIQFPVYTQLITKNGKQLIEVYQKSLSLVNEDFVKSVLVYKDGNFIEYQDEPADYQISKIEFGTAGCFGTCP</sequence>
<proteinExistence type="predicted"/>
<dbReference type="EMBL" id="JAZDDF010000169">
    <property type="protein sequence ID" value="MEE1974412.1"/>
    <property type="molecule type" value="Genomic_DNA"/>
</dbReference>
<evidence type="ECO:0000313" key="2">
    <source>
        <dbReference type="Proteomes" id="UP001343698"/>
    </source>
</evidence>
<gene>
    <name evidence="1" type="ORF">V1H85_18310</name>
</gene>
<reference evidence="1 2" key="1">
    <citation type="submission" date="2024-01" db="EMBL/GenBank/DDBJ databases">
        <title>Maribacter spp. originated from different algae showed divergent polysaccharides utilization ability.</title>
        <authorList>
            <person name="Wang H."/>
            <person name="Wu Y."/>
        </authorList>
    </citation>
    <scope>NUCLEOTIDE SEQUENCE [LARGE SCALE GENOMIC DNA]</scope>
    <source>
        <strain evidence="1 2">KPT27_14</strain>
    </source>
</reference>
<protein>
    <submittedName>
        <fullName evidence="1">Uncharacterized protein</fullName>
    </submittedName>
</protein>
<accession>A0ABU7IN61</accession>
<name>A0ABU7IN61_9FLAO</name>
<dbReference type="Proteomes" id="UP001343698">
    <property type="component" value="Unassembled WGS sequence"/>
</dbReference>
<feature type="non-terminal residue" evidence="1">
    <location>
        <position position="1"/>
    </location>
</feature>
<evidence type="ECO:0000313" key="1">
    <source>
        <dbReference type="EMBL" id="MEE1974412.1"/>
    </source>
</evidence>
<feature type="non-terminal residue" evidence="1">
    <location>
        <position position="72"/>
    </location>
</feature>
<organism evidence="1 2">
    <name type="scientific">Maribacter flavus</name>
    <dbReference type="NCBI Taxonomy" id="1658664"/>
    <lineage>
        <taxon>Bacteria</taxon>
        <taxon>Pseudomonadati</taxon>
        <taxon>Bacteroidota</taxon>
        <taxon>Flavobacteriia</taxon>
        <taxon>Flavobacteriales</taxon>
        <taxon>Flavobacteriaceae</taxon>
        <taxon>Maribacter</taxon>
    </lineage>
</organism>
<keyword evidence="2" id="KW-1185">Reference proteome</keyword>